<gene>
    <name evidence="3" type="ORF">Q4521_17750</name>
</gene>
<accession>A0AAW7XA20</accession>
<dbReference type="Pfam" id="PF03795">
    <property type="entry name" value="YCII"/>
    <property type="match status" value="1"/>
</dbReference>
<comment type="similarity">
    <text evidence="1">Belongs to the YciI family.</text>
</comment>
<dbReference type="Proteomes" id="UP001169760">
    <property type="component" value="Unassembled WGS sequence"/>
</dbReference>
<dbReference type="PANTHER" id="PTHR37828:SF1">
    <property type="entry name" value="YCII-RELATED DOMAIN-CONTAINING PROTEIN"/>
    <property type="match status" value="1"/>
</dbReference>
<protein>
    <submittedName>
        <fullName evidence="3">YciI family protein</fullName>
    </submittedName>
</protein>
<dbReference type="EMBL" id="JAUOPB010000014">
    <property type="protein sequence ID" value="MDO6424334.1"/>
    <property type="molecule type" value="Genomic_DNA"/>
</dbReference>
<dbReference type="SUPFAM" id="SSF54909">
    <property type="entry name" value="Dimeric alpha+beta barrel"/>
    <property type="match status" value="1"/>
</dbReference>
<evidence type="ECO:0000313" key="3">
    <source>
        <dbReference type="EMBL" id="MDO6424334.1"/>
    </source>
</evidence>
<sequence length="95" mass="10399">MFIVALTYIKPLPEVDEHIDAHIEYLNTYYEAGKFVLSGRKVPRTGGVILMNCSSVGEVNELIALDPFCIAGVAKYDVTEFVPTMAAKSCASLLE</sequence>
<evidence type="ECO:0000256" key="1">
    <source>
        <dbReference type="ARBA" id="ARBA00007689"/>
    </source>
</evidence>
<dbReference type="InterPro" id="IPR011008">
    <property type="entry name" value="Dimeric_a/b-barrel"/>
</dbReference>
<name>A0AAW7XA20_9GAMM</name>
<dbReference type="PANTHER" id="PTHR37828">
    <property type="entry name" value="GSR2449 PROTEIN"/>
    <property type="match status" value="1"/>
</dbReference>
<proteinExistence type="inferred from homology"/>
<dbReference type="AlphaFoldDB" id="A0AAW7XA20"/>
<organism evidence="3 4">
    <name type="scientific">Saccharophagus degradans</name>
    <dbReference type="NCBI Taxonomy" id="86304"/>
    <lineage>
        <taxon>Bacteria</taxon>
        <taxon>Pseudomonadati</taxon>
        <taxon>Pseudomonadota</taxon>
        <taxon>Gammaproteobacteria</taxon>
        <taxon>Cellvibrionales</taxon>
        <taxon>Cellvibrionaceae</taxon>
        <taxon>Saccharophagus</taxon>
    </lineage>
</organism>
<dbReference type="RefSeq" id="WP_303493698.1">
    <property type="nucleotide sequence ID" value="NZ_JAUOPB010000014.1"/>
</dbReference>
<evidence type="ECO:0000313" key="4">
    <source>
        <dbReference type="Proteomes" id="UP001169760"/>
    </source>
</evidence>
<comment type="caution">
    <text evidence="3">The sequence shown here is derived from an EMBL/GenBank/DDBJ whole genome shotgun (WGS) entry which is preliminary data.</text>
</comment>
<evidence type="ECO:0000259" key="2">
    <source>
        <dbReference type="Pfam" id="PF03795"/>
    </source>
</evidence>
<dbReference type="InterPro" id="IPR005545">
    <property type="entry name" value="YCII"/>
</dbReference>
<reference evidence="3" key="1">
    <citation type="submission" date="2023-07" db="EMBL/GenBank/DDBJ databases">
        <title>Genome content predicts the carbon catabolic preferences of heterotrophic bacteria.</title>
        <authorList>
            <person name="Gralka M."/>
        </authorList>
    </citation>
    <scope>NUCLEOTIDE SEQUENCE</scope>
    <source>
        <strain evidence="3">I3M17_2</strain>
    </source>
</reference>
<dbReference type="Gene3D" id="3.30.70.1060">
    <property type="entry name" value="Dimeric alpha+beta barrel"/>
    <property type="match status" value="1"/>
</dbReference>
<feature type="domain" description="YCII-related" evidence="2">
    <location>
        <begin position="1"/>
        <end position="81"/>
    </location>
</feature>